<organism evidence="2 3">
    <name type="scientific">Thiospirochaeta perfilievii</name>
    <dbReference type="NCBI Taxonomy" id="252967"/>
    <lineage>
        <taxon>Bacteria</taxon>
        <taxon>Pseudomonadati</taxon>
        <taxon>Spirochaetota</taxon>
        <taxon>Spirochaetia</taxon>
        <taxon>Spirochaetales</taxon>
        <taxon>Spirochaetaceae</taxon>
        <taxon>Thiospirochaeta</taxon>
    </lineage>
</organism>
<sequence>MLIIPPRKSEETTFEKRYGLRLDQNFYVHIRFPDNSFYNGLKEVAIPLEEINKTNIHFKNIYIVENRMNYLTLLLNSGDIVIWGMGKGLSLFRDINFLQDVNIYYWGDI</sequence>
<dbReference type="OrthoDB" id="322908at2"/>
<accession>A0A5C1QE93</accession>
<feature type="domain" description="Wadjet protein JetD C-terminal" evidence="1">
    <location>
        <begin position="24"/>
        <end position="109"/>
    </location>
</feature>
<name>A0A5C1QE93_9SPIO</name>
<keyword evidence="3" id="KW-1185">Reference proteome</keyword>
<reference evidence="2 3" key="1">
    <citation type="submission" date="2019-02" db="EMBL/GenBank/DDBJ databases">
        <authorList>
            <person name="Fomenkov A."/>
            <person name="Dubinina G."/>
            <person name="Grabovich M."/>
            <person name="Vincze T."/>
            <person name="Roberts R.J."/>
        </authorList>
    </citation>
    <scope>NUCLEOTIDE SEQUENCE [LARGE SCALE GENOMIC DNA]</scope>
    <source>
        <strain evidence="2 3">P</strain>
    </source>
</reference>
<gene>
    <name evidence="2" type="ORF">EW093_11620</name>
</gene>
<dbReference type="Proteomes" id="UP000323824">
    <property type="component" value="Chromosome"/>
</dbReference>
<dbReference type="KEGG" id="sper:EW093_11620"/>
<proteinExistence type="predicted"/>
<protein>
    <recommendedName>
        <fullName evidence="1">Wadjet protein JetD C-terminal domain-containing protein</fullName>
    </recommendedName>
</protein>
<dbReference type="Pfam" id="PF09983">
    <property type="entry name" value="JetD_C"/>
    <property type="match status" value="1"/>
</dbReference>
<evidence type="ECO:0000259" key="1">
    <source>
        <dbReference type="Pfam" id="PF09983"/>
    </source>
</evidence>
<dbReference type="InterPro" id="IPR024534">
    <property type="entry name" value="JetD_C"/>
</dbReference>
<evidence type="ECO:0000313" key="2">
    <source>
        <dbReference type="EMBL" id="QEN06385.1"/>
    </source>
</evidence>
<dbReference type="AlphaFoldDB" id="A0A5C1QE93"/>
<reference evidence="2 3" key="2">
    <citation type="submission" date="2019-09" db="EMBL/GenBank/DDBJ databases">
        <title>Complete Genome Sequence and Methylome Analysis of free living Spirochaetas.</title>
        <authorList>
            <person name="Leshcheva N."/>
            <person name="Mikheeva N."/>
        </authorList>
    </citation>
    <scope>NUCLEOTIDE SEQUENCE [LARGE SCALE GENOMIC DNA]</scope>
    <source>
        <strain evidence="2 3">P</strain>
    </source>
</reference>
<dbReference type="EMBL" id="CP035807">
    <property type="protein sequence ID" value="QEN06385.1"/>
    <property type="molecule type" value="Genomic_DNA"/>
</dbReference>
<evidence type="ECO:0000313" key="3">
    <source>
        <dbReference type="Proteomes" id="UP000323824"/>
    </source>
</evidence>